<feature type="domain" description="ABC3 transporter permease C-terminal" evidence="7">
    <location>
        <begin position="58"/>
        <end position="173"/>
    </location>
</feature>
<organism evidence="8 9">
    <name type="scientific">Leucobacter chromiireducens subsp. solipictus</name>
    <dbReference type="NCBI Taxonomy" id="398235"/>
    <lineage>
        <taxon>Bacteria</taxon>
        <taxon>Bacillati</taxon>
        <taxon>Actinomycetota</taxon>
        <taxon>Actinomycetes</taxon>
        <taxon>Micrococcales</taxon>
        <taxon>Microbacteriaceae</taxon>
        <taxon>Leucobacter</taxon>
    </lineage>
</organism>
<proteinExistence type="predicted"/>
<keyword evidence="9" id="KW-1185">Reference proteome</keyword>
<feature type="transmembrane region" description="Helical" evidence="6">
    <location>
        <begin position="273"/>
        <end position="297"/>
    </location>
</feature>
<feature type="transmembrane region" description="Helical" evidence="6">
    <location>
        <begin position="191"/>
        <end position="211"/>
    </location>
</feature>
<comment type="subcellular location">
    <subcellularLocation>
        <location evidence="1">Cell membrane</location>
        <topology evidence="1">Multi-pass membrane protein</topology>
    </subcellularLocation>
</comment>
<reference evidence="8 9" key="1">
    <citation type="submission" date="2018-09" db="EMBL/GenBank/DDBJ databases">
        <title>Comparative genomics of Leucobacter spp.</title>
        <authorList>
            <person name="Reis A.C."/>
            <person name="Kolvenbach B.A."/>
            <person name="Corvini P.F.X."/>
            <person name="Nunes O.C."/>
        </authorList>
    </citation>
    <scope>NUCLEOTIDE SEQUENCE [LARGE SCALE GENOMIC DNA]</scope>
    <source>
        <strain evidence="8 9">TAN 31504</strain>
    </source>
</reference>
<feature type="transmembrane region" description="Helical" evidence="6">
    <location>
        <begin position="217"/>
        <end position="243"/>
    </location>
</feature>
<evidence type="ECO:0000256" key="5">
    <source>
        <dbReference type="ARBA" id="ARBA00023136"/>
    </source>
</evidence>
<feature type="transmembrane region" description="Helical" evidence="6">
    <location>
        <begin position="407"/>
        <end position="427"/>
    </location>
</feature>
<feature type="transmembrane region" description="Helical" evidence="6">
    <location>
        <begin position="323"/>
        <end position="341"/>
    </location>
</feature>
<evidence type="ECO:0000256" key="6">
    <source>
        <dbReference type="SAM" id="Phobius"/>
    </source>
</evidence>
<protein>
    <submittedName>
        <fullName evidence="8">Permease</fullName>
    </submittedName>
</protein>
<dbReference type="InterPro" id="IPR003838">
    <property type="entry name" value="ABC3_permease_C"/>
</dbReference>
<dbReference type="EMBL" id="QYAC01000001">
    <property type="protein sequence ID" value="MBL3677902.1"/>
    <property type="molecule type" value="Genomic_DNA"/>
</dbReference>
<evidence type="ECO:0000259" key="7">
    <source>
        <dbReference type="Pfam" id="PF02687"/>
    </source>
</evidence>
<feature type="transmembrane region" description="Helical" evidence="6">
    <location>
        <begin position="148"/>
        <end position="170"/>
    </location>
</feature>
<feature type="transmembrane region" description="Helical" evidence="6">
    <location>
        <begin position="107"/>
        <end position="128"/>
    </location>
</feature>
<comment type="caution">
    <text evidence="8">The sequence shown here is derived from an EMBL/GenBank/DDBJ whole genome shotgun (WGS) entry which is preliminary data.</text>
</comment>
<keyword evidence="4 6" id="KW-1133">Transmembrane helix</keyword>
<sequence length="445" mass="46401">MTAVWLLIRPSRGSGAAFALQLIAATLTTVLTCTVAMLARALWRVPSAEIAYQVLAVAIVLVLFVPLLTLGSATARLAARSRDERLATLRLLGATAARVRRIAVAEVTVTAALGVCAGTALSALVPWALAPMPLRGAPLTAEGLWLPWWVWTALPPLLVAVAGSSAFLGLRRVILSPLGVRTRPAAPRLSWARVAVAGAVVAAAALVLQLMSPGWGLLVIVGALGAVVLAVMAVFAAVGPFVVSLRAGRLARSATAAPQLIAARGVQDDPRSAWRAVSALALATFIAIPAGSLLGYLDTIVRSQSREIMTPDQLLLFADARTFLLALVALAFLVVACQVALTQAAEVFERRELTRALDRIGMPRRALESARTLRVMIPARLAVIGSALTAVVLAFPLVGIALAVAPWFLIATAGVLALGLLLVRAGVGVTSPLLRRELAAPQRGE</sequence>
<dbReference type="RefSeq" id="WP_202343159.1">
    <property type="nucleotide sequence ID" value="NZ_BAAAPI010000016.1"/>
</dbReference>
<keyword evidence="2" id="KW-1003">Cell membrane</keyword>
<evidence type="ECO:0000256" key="2">
    <source>
        <dbReference type="ARBA" id="ARBA00022475"/>
    </source>
</evidence>
<keyword evidence="5 6" id="KW-0472">Membrane</keyword>
<evidence type="ECO:0000313" key="9">
    <source>
        <dbReference type="Proteomes" id="UP001645859"/>
    </source>
</evidence>
<feature type="transmembrane region" description="Helical" evidence="6">
    <location>
        <begin position="16"/>
        <end position="38"/>
    </location>
</feature>
<dbReference type="Pfam" id="PF02687">
    <property type="entry name" value="FtsX"/>
    <property type="match status" value="1"/>
</dbReference>
<evidence type="ECO:0000256" key="4">
    <source>
        <dbReference type="ARBA" id="ARBA00022989"/>
    </source>
</evidence>
<gene>
    <name evidence="8" type="ORF">D3230_01090</name>
</gene>
<dbReference type="Proteomes" id="UP001645859">
    <property type="component" value="Unassembled WGS sequence"/>
</dbReference>
<name>A0ABS1SC30_9MICO</name>
<evidence type="ECO:0000313" key="8">
    <source>
        <dbReference type="EMBL" id="MBL3677902.1"/>
    </source>
</evidence>
<keyword evidence="3 6" id="KW-0812">Transmembrane</keyword>
<feature type="transmembrane region" description="Helical" evidence="6">
    <location>
        <begin position="381"/>
        <end position="401"/>
    </location>
</feature>
<accession>A0ABS1SC30</accession>
<evidence type="ECO:0000256" key="1">
    <source>
        <dbReference type="ARBA" id="ARBA00004651"/>
    </source>
</evidence>
<feature type="transmembrane region" description="Helical" evidence="6">
    <location>
        <begin position="50"/>
        <end position="75"/>
    </location>
</feature>
<evidence type="ECO:0000256" key="3">
    <source>
        <dbReference type="ARBA" id="ARBA00022692"/>
    </source>
</evidence>